<feature type="domain" description="Peptidase S8/S53" evidence="7">
    <location>
        <begin position="80"/>
        <end position="494"/>
    </location>
</feature>
<protein>
    <submittedName>
        <fullName evidence="8">Serine protease / subtilase peptidase</fullName>
    </submittedName>
</protein>
<dbReference type="InterPro" id="IPR036852">
    <property type="entry name" value="Peptidase_S8/S53_dom_sf"/>
</dbReference>
<evidence type="ECO:0000256" key="5">
    <source>
        <dbReference type="PROSITE-ProRule" id="PRU01240"/>
    </source>
</evidence>
<dbReference type="SUPFAM" id="SSF52743">
    <property type="entry name" value="Subtilisin-like"/>
    <property type="match status" value="1"/>
</dbReference>
<dbReference type="GO" id="GO:0004252">
    <property type="term" value="F:serine-type endopeptidase activity"/>
    <property type="evidence" value="ECO:0007669"/>
    <property type="project" value="UniProtKB-UniRule"/>
</dbReference>
<dbReference type="PIRSF" id="PIRSF037892">
    <property type="entry name" value="Subtilisin_rel_SRU_0565"/>
    <property type="match status" value="1"/>
</dbReference>
<dbReference type="STRING" id="388413.ALPR1_00400"/>
<reference evidence="8 9" key="1">
    <citation type="journal article" date="2011" name="J. Bacteriol.">
        <title>Complete genome sequence of Algoriphagus sp. PR1, bacterial prey of a colony-forming choanoflagellate.</title>
        <authorList>
            <person name="Alegado R.A."/>
            <person name="Ferriera S."/>
            <person name="Nusbaum C."/>
            <person name="Young S.K."/>
            <person name="Zeng Q."/>
            <person name="Imamovic A."/>
            <person name="Fairclough S.R."/>
            <person name="King N."/>
        </authorList>
    </citation>
    <scope>NUCLEOTIDE SEQUENCE [LARGE SCALE GENOMIC DNA]</scope>
    <source>
        <strain evidence="8 9">PR1</strain>
    </source>
</reference>
<dbReference type="PROSITE" id="PS00138">
    <property type="entry name" value="SUBTILASE_SER"/>
    <property type="match status" value="1"/>
</dbReference>
<proteinExistence type="inferred from homology"/>
<dbReference type="PROSITE" id="PS51892">
    <property type="entry name" value="SUBTILASE"/>
    <property type="match status" value="1"/>
</dbReference>
<keyword evidence="3 5" id="KW-0378">Hydrolase</keyword>
<evidence type="ECO:0000313" key="9">
    <source>
        <dbReference type="Proteomes" id="UP000003919"/>
    </source>
</evidence>
<dbReference type="EMBL" id="AAXU02000001">
    <property type="protein sequence ID" value="EAZ81655.1"/>
    <property type="molecule type" value="Genomic_DNA"/>
</dbReference>
<dbReference type="HOGENOM" id="CLU_022359_0_0_10"/>
<dbReference type="Gene3D" id="3.40.50.200">
    <property type="entry name" value="Peptidase S8/S53 domain"/>
    <property type="match status" value="2"/>
</dbReference>
<feature type="active site" description="Charge relay system" evidence="5">
    <location>
        <position position="462"/>
    </location>
</feature>
<dbReference type="PRINTS" id="PR00723">
    <property type="entry name" value="SUBTILISIN"/>
</dbReference>
<evidence type="ECO:0000313" key="8">
    <source>
        <dbReference type="EMBL" id="EAZ81655.1"/>
    </source>
</evidence>
<dbReference type="GO" id="GO:0006508">
    <property type="term" value="P:proteolysis"/>
    <property type="evidence" value="ECO:0007669"/>
    <property type="project" value="UniProtKB-KW"/>
</dbReference>
<dbReference type="PROSITE" id="PS00137">
    <property type="entry name" value="SUBTILASE_HIS"/>
    <property type="match status" value="1"/>
</dbReference>
<dbReference type="Proteomes" id="UP000003919">
    <property type="component" value="Unassembled WGS sequence"/>
</dbReference>
<dbReference type="PANTHER" id="PTHR43399:SF4">
    <property type="entry name" value="CELL WALL-ASSOCIATED PROTEASE"/>
    <property type="match status" value="1"/>
</dbReference>
<dbReference type="RefSeq" id="WP_008197616.1">
    <property type="nucleotide sequence ID" value="NZ_CM001023.1"/>
</dbReference>
<dbReference type="InterPro" id="IPR000209">
    <property type="entry name" value="Peptidase_S8/S53_dom"/>
</dbReference>
<evidence type="ECO:0000256" key="1">
    <source>
        <dbReference type="ARBA" id="ARBA00011073"/>
    </source>
</evidence>
<comment type="similarity">
    <text evidence="1 5 6">Belongs to the peptidase S8 family.</text>
</comment>
<name>A3HU33_9BACT</name>
<feature type="active site" description="Charge relay system" evidence="5">
    <location>
        <position position="89"/>
    </location>
</feature>
<dbReference type="InterPro" id="IPR015500">
    <property type="entry name" value="Peptidase_S8_subtilisin-rel"/>
</dbReference>
<keyword evidence="9" id="KW-1185">Reference proteome</keyword>
<evidence type="ECO:0000256" key="6">
    <source>
        <dbReference type="RuleBase" id="RU003355"/>
    </source>
</evidence>
<sequence>MIRSKIQILTGLGMGLLMMGCSTSNIITAPPINYSNSSSKVAELTDQESRHWGHLDLQQDTIPGMSVDRAYTELLKKKKGEEVIVAVIDSGIDLDHEDIQEVIWTNADEKPGDGIDNDGNGYIDDIHGYNFLGESYNEQMEMARILRLKIGDEAYQAAARAKLNEMLPEAEAGLPQLKQVEAMLTQADKNIKESLGKENYSLADLQNYQPKNPQEERTVGMLMQLIGMGEEIPATIKNIQKGIKYYETQVNYNLNVDFNGRIPVGDDPYDISDDQYGNGNPDSRYQDESHGSHVAGIIAATRNNKKGVDGVASNVKIMSVRAVPNGDEYDKDIALAIHYAVDNGAKVINASFGKGFSPNSEWVYEALNYAASKDVLFVQAAGNDGIDLDSPENPVFPNDHKSQTQEFVDNYLTIGALTPMFGENMVASFSNYGKENVDIFAPGDEIYSTMPDNQYEFQGGTSMAAPAVTGLAAMIRSYFPDLSAAQVKQVIMDSGIPLAVEVHVGGPEGPVKSFSEISKSGKIVNLYNALILASEVANGNASL</sequence>
<dbReference type="InterPro" id="IPR034080">
    <property type="entry name" value="Protease_P7-like_dom"/>
</dbReference>
<dbReference type="CDD" id="cd07483">
    <property type="entry name" value="Peptidases_S8_Subtilisin_Novo-like"/>
    <property type="match status" value="1"/>
</dbReference>
<keyword evidence="4 5" id="KW-0720">Serine protease</keyword>
<dbReference type="InterPro" id="IPR023828">
    <property type="entry name" value="Peptidase_S8_Ser-AS"/>
</dbReference>
<dbReference type="InterPro" id="IPR017308">
    <property type="entry name" value="Pept_S8_subtilisin_bacteroid"/>
</dbReference>
<dbReference type="Pfam" id="PF00082">
    <property type="entry name" value="Peptidase_S8"/>
    <property type="match status" value="1"/>
</dbReference>
<evidence type="ECO:0000259" key="7">
    <source>
        <dbReference type="Pfam" id="PF00082"/>
    </source>
</evidence>
<organism evidence="8 9">
    <name type="scientific">Algoriphagus machipongonensis</name>
    <dbReference type="NCBI Taxonomy" id="388413"/>
    <lineage>
        <taxon>Bacteria</taxon>
        <taxon>Pseudomonadati</taxon>
        <taxon>Bacteroidota</taxon>
        <taxon>Cytophagia</taxon>
        <taxon>Cytophagales</taxon>
        <taxon>Cyclobacteriaceae</taxon>
        <taxon>Algoriphagus</taxon>
    </lineage>
</organism>
<dbReference type="OrthoDB" id="9798386at2"/>
<dbReference type="InterPro" id="IPR051048">
    <property type="entry name" value="Peptidase_S8/S53_subtilisin"/>
</dbReference>
<dbReference type="AlphaFoldDB" id="A3HU33"/>
<dbReference type="InterPro" id="IPR022398">
    <property type="entry name" value="Peptidase_S8_His-AS"/>
</dbReference>
<feature type="active site" description="Charge relay system" evidence="5">
    <location>
        <position position="290"/>
    </location>
</feature>
<comment type="caution">
    <text evidence="8">The sequence shown here is derived from an EMBL/GenBank/DDBJ whole genome shotgun (WGS) entry which is preliminary data.</text>
</comment>
<keyword evidence="2 5" id="KW-0645">Protease</keyword>
<dbReference type="eggNOG" id="COG1404">
    <property type="taxonomic scope" value="Bacteria"/>
</dbReference>
<evidence type="ECO:0000256" key="2">
    <source>
        <dbReference type="ARBA" id="ARBA00022670"/>
    </source>
</evidence>
<evidence type="ECO:0000256" key="3">
    <source>
        <dbReference type="ARBA" id="ARBA00022801"/>
    </source>
</evidence>
<dbReference type="PROSITE" id="PS51257">
    <property type="entry name" value="PROKAR_LIPOPROTEIN"/>
    <property type="match status" value="1"/>
</dbReference>
<dbReference type="PROSITE" id="PS00136">
    <property type="entry name" value="SUBTILASE_ASP"/>
    <property type="match status" value="1"/>
</dbReference>
<dbReference type="InterPro" id="IPR023827">
    <property type="entry name" value="Peptidase_S8_Asp-AS"/>
</dbReference>
<dbReference type="PANTHER" id="PTHR43399">
    <property type="entry name" value="SUBTILISIN-RELATED"/>
    <property type="match status" value="1"/>
</dbReference>
<gene>
    <name evidence="8" type="ORF">ALPR1_00400</name>
</gene>
<evidence type="ECO:0000256" key="4">
    <source>
        <dbReference type="ARBA" id="ARBA00022825"/>
    </source>
</evidence>
<accession>A3HU33</accession>